<keyword evidence="1" id="KW-0723">Serine/threonine-protein kinase</keyword>
<dbReference type="PANTHER" id="PTHR24055">
    <property type="entry name" value="MITOGEN-ACTIVATED PROTEIN KINASE"/>
    <property type="match status" value="1"/>
</dbReference>
<evidence type="ECO:0000259" key="6">
    <source>
        <dbReference type="PROSITE" id="PS50011"/>
    </source>
</evidence>
<dbReference type="EMBL" id="CAMXCT020000618">
    <property type="protein sequence ID" value="CAL1134597.1"/>
    <property type="molecule type" value="Genomic_DNA"/>
</dbReference>
<dbReference type="InterPro" id="IPR000719">
    <property type="entry name" value="Prot_kinase_dom"/>
</dbReference>
<dbReference type="InterPro" id="IPR008271">
    <property type="entry name" value="Ser/Thr_kinase_AS"/>
</dbReference>
<keyword evidence="10" id="KW-1185">Reference proteome</keyword>
<proteinExistence type="predicted"/>
<name>A0A9P1BXX5_9DINO</name>
<gene>
    <name evidence="7" type="ORF">C1SCF055_LOCUS9034</name>
</gene>
<feature type="domain" description="Protein kinase" evidence="6">
    <location>
        <begin position="1"/>
        <end position="294"/>
    </location>
</feature>
<dbReference type="FunFam" id="1.10.510.10:FF:000624">
    <property type="entry name" value="Mitogen-activated protein kinase"/>
    <property type="match status" value="1"/>
</dbReference>
<protein>
    <submittedName>
        <fullName evidence="9">Mitogen-activated protein kinase 7 (AtMPK7) (MAP kinase 7)</fullName>
    </submittedName>
</protein>
<dbReference type="Gene3D" id="3.30.200.20">
    <property type="entry name" value="Phosphorylase Kinase, domain 1"/>
    <property type="match status" value="1"/>
</dbReference>
<keyword evidence="2" id="KW-0808">Transferase</keyword>
<dbReference type="Pfam" id="PF00069">
    <property type="entry name" value="Pkinase"/>
    <property type="match status" value="1"/>
</dbReference>
<dbReference type="GO" id="GO:0005524">
    <property type="term" value="F:ATP binding"/>
    <property type="evidence" value="ECO:0007669"/>
    <property type="project" value="UniProtKB-KW"/>
</dbReference>
<accession>A0A9P1BXX5</accession>
<dbReference type="AlphaFoldDB" id="A0A9P1BXX5"/>
<evidence type="ECO:0000256" key="4">
    <source>
        <dbReference type="ARBA" id="ARBA00022777"/>
    </source>
</evidence>
<evidence type="ECO:0000313" key="8">
    <source>
        <dbReference type="EMBL" id="CAL1134597.1"/>
    </source>
</evidence>
<reference evidence="8" key="2">
    <citation type="submission" date="2024-04" db="EMBL/GenBank/DDBJ databases">
        <authorList>
            <person name="Chen Y."/>
            <person name="Shah S."/>
            <person name="Dougan E. K."/>
            <person name="Thang M."/>
            <person name="Chan C."/>
        </authorList>
    </citation>
    <scope>NUCLEOTIDE SEQUENCE [LARGE SCALE GENOMIC DNA]</scope>
</reference>
<dbReference type="EMBL" id="CAMXCT030000618">
    <property type="protein sequence ID" value="CAL4768534.1"/>
    <property type="molecule type" value="Genomic_DNA"/>
</dbReference>
<dbReference type="OrthoDB" id="428078at2759"/>
<keyword evidence="4 9" id="KW-0418">Kinase</keyword>
<organism evidence="7">
    <name type="scientific">Cladocopium goreaui</name>
    <dbReference type="NCBI Taxonomy" id="2562237"/>
    <lineage>
        <taxon>Eukaryota</taxon>
        <taxon>Sar</taxon>
        <taxon>Alveolata</taxon>
        <taxon>Dinophyceae</taxon>
        <taxon>Suessiales</taxon>
        <taxon>Symbiodiniaceae</taxon>
        <taxon>Cladocopium</taxon>
    </lineage>
</organism>
<evidence type="ECO:0000256" key="2">
    <source>
        <dbReference type="ARBA" id="ARBA00022679"/>
    </source>
</evidence>
<sequence length="348" mass="39022">MVYPITSCRSWLPIGSPATTPALQVEGIFAHPVLALRTLREVKLLAHLQHPNILCLHELYLDGPSFKDAYLCLERMDGDLHLLIHGTKNYLSDHQVQCVLYQMLRGLLCLRCAKVIHRDLKPGNVLVRSGGEVKIGDLGLARGIDSDEDGHDELMLTEYVVTRYYRAPEVVLTASKYTYAVDMWSTGCILGEMLTRRPIFEGKDSLDQVKKIIGVLGCQAHEDLAWIPASSSAQKFVQMCNKSVPPTDQGLLNLTKRRSGPPTNPLAVDMLVQMLRFDPSRRVGVEDALEHRFLKQFVPAEDAEVASARNTPSMDWTFDASLCFDRTSGRPKPFQVDEFRRTFVEAGI</sequence>
<comment type="caution">
    <text evidence="7">The sequence shown here is derived from an EMBL/GenBank/DDBJ whole genome shotgun (WGS) entry which is preliminary data.</text>
</comment>
<dbReference type="PROSITE" id="PS50011">
    <property type="entry name" value="PROTEIN_KINASE_DOM"/>
    <property type="match status" value="1"/>
</dbReference>
<dbReference type="PROSITE" id="PS00108">
    <property type="entry name" value="PROTEIN_KINASE_ST"/>
    <property type="match status" value="1"/>
</dbReference>
<dbReference type="EMBL" id="CAMXCT010000618">
    <property type="protein sequence ID" value="CAI3981222.1"/>
    <property type="molecule type" value="Genomic_DNA"/>
</dbReference>
<dbReference type="Proteomes" id="UP001152797">
    <property type="component" value="Unassembled WGS sequence"/>
</dbReference>
<evidence type="ECO:0000256" key="3">
    <source>
        <dbReference type="ARBA" id="ARBA00022741"/>
    </source>
</evidence>
<dbReference type="SUPFAM" id="SSF56112">
    <property type="entry name" value="Protein kinase-like (PK-like)"/>
    <property type="match status" value="1"/>
</dbReference>
<keyword evidence="5" id="KW-0067">ATP-binding</keyword>
<evidence type="ECO:0000313" key="10">
    <source>
        <dbReference type="Proteomes" id="UP001152797"/>
    </source>
</evidence>
<dbReference type="Gene3D" id="1.10.510.10">
    <property type="entry name" value="Transferase(Phosphotransferase) domain 1"/>
    <property type="match status" value="1"/>
</dbReference>
<dbReference type="InterPro" id="IPR050117">
    <property type="entry name" value="MAPK"/>
</dbReference>
<dbReference type="SMART" id="SM00220">
    <property type="entry name" value="S_TKc"/>
    <property type="match status" value="1"/>
</dbReference>
<evidence type="ECO:0000313" key="7">
    <source>
        <dbReference type="EMBL" id="CAI3981222.1"/>
    </source>
</evidence>
<evidence type="ECO:0000256" key="5">
    <source>
        <dbReference type="ARBA" id="ARBA00022840"/>
    </source>
</evidence>
<evidence type="ECO:0000256" key="1">
    <source>
        <dbReference type="ARBA" id="ARBA00022527"/>
    </source>
</evidence>
<reference evidence="7" key="1">
    <citation type="submission" date="2022-10" db="EMBL/GenBank/DDBJ databases">
        <authorList>
            <person name="Chen Y."/>
            <person name="Dougan E. K."/>
            <person name="Chan C."/>
            <person name="Rhodes N."/>
            <person name="Thang M."/>
        </authorList>
    </citation>
    <scope>NUCLEOTIDE SEQUENCE</scope>
</reference>
<keyword evidence="3" id="KW-0547">Nucleotide-binding</keyword>
<dbReference type="GO" id="GO:0004674">
    <property type="term" value="F:protein serine/threonine kinase activity"/>
    <property type="evidence" value="ECO:0007669"/>
    <property type="project" value="UniProtKB-KW"/>
</dbReference>
<dbReference type="InterPro" id="IPR011009">
    <property type="entry name" value="Kinase-like_dom_sf"/>
</dbReference>
<evidence type="ECO:0000313" key="9">
    <source>
        <dbReference type="EMBL" id="CAL4768534.1"/>
    </source>
</evidence>